<dbReference type="FunFam" id="1.20.1270.50:FF:000003">
    <property type="entry name" value="Alpha-mannosidase"/>
    <property type="match status" value="1"/>
</dbReference>
<dbReference type="Pfam" id="PF07748">
    <property type="entry name" value="Glyco_hydro_38C"/>
    <property type="match status" value="1"/>
</dbReference>
<dbReference type="InterPro" id="IPR037094">
    <property type="entry name" value="Glyco_hydro_38_cen_sf"/>
</dbReference>
<dbReference type="InterPro" id="IPR048534">
    <property type="entry name" value="Man2a1-like_dom"/>
</dbReference>
<evidence type="ECO:0000256" key="8">
    <source>
        <dbReference type="ARBA" id="ARBA00023157"/>
    </source>
</evidence>
<evidence type="ECO:0000256" key="7">
    <source>
        <dbReference type="ARBA" id="ARBA00022833"/>
    </source>
</evidence>
<accession>A0A7R8VSQ9</accession>
<dbReference type="EMBL" id="OA571468">
    <property type="protein sequence ID" value="CAD7203987.1"/>
    <property type="molecule type" value="Genomic_DNA"/>
</dbReference>
<keyword evidence="9" id="KW-0325">Glycoprotein</keyword>
<evidence type="ECO:0000259" key="12">
    <source>
        <dbReference type="SMART" id="SM00872"/>
    </source>
</evidence>
<evidence type="ECO:0000256" key="9">
    <source>
        <dbReference type="ARBA" id="ARBA00023180"/>
    </source>
</evidence>
<dbReference type="GO" id="GO:0046872">
    <property type="term" value="F:metal ion binding"/>
    <property type="evidence" value="ECO:0007669"/>
    <property type="project" value="UniProtKB-KW"/>
</dbReference>
<evidence type="ECO:0000256" key="6">
    <source>
        <dbReference type="ARBA" id="ARBA00022801"/>
    </source>
</evidence>
<dbReference type="InterPro" id="IPR027291">
    <property type="entry name" value="Glyco_hydro_38_N_sf"/>
</dbReference>
<dbReference type="SUPFAM" id="SSF74650">
    <property type="entry name" value="Galactose mutarotase-like"/>
    <property type="match status" value="1"/>
</dbReference>
<dbReference type="Gene3D" id="1.20.1270.50">
    <property type="entry name" value="Glycoside hydrolase family 38, central domain"/>
    <property type="match status" value="2"/>
</dbReference>
<dbReference type="AlphaFoldDB" id="A0A7R8VSQ9"/>
<proteinExistence type="inferred from homology"/>
<dbReference type="InterPro" id="IPR000602">
    <property type="entry name" value="Glyco_hydro_38_N"/>
</dbReference>
<dbReference type="InterPro" id="IPR028995">
    <property type="entry name" value="Glyco_hydro_57/38_cen_sf"/>
</dbReference>
<sequence length="899" mass="100379">MSVRDFLNFVNTQAKFYITDNVLVTMGSDFTYMNATLYYTNLDKLIQLVNAEQTNGSNVRLIYSTPSCYLKAVHDSNPALTTKRNDFFPYANEAHAYWTGYYTSRPTLKRFERVGNNFLQVCKQLSAMTGVANKDSSKLDALREAMGILQHHDAITGTEKLAVAKDYAKSLSSALQACGELAQQAINKLLISDNSTVDQNSPTVEFKSCPLLNISRCELSETEDDFFVTVYNPLARPVSHYVRIPVRGEHYVVTDPSGSSLAVQLVPVPEPVHSLEKSSIPDKTELIFHAVDLPPLGFRSYRVKRTTQTSRRAASVHSLDTTIGNQNVTVEINETTGLLKKITVNDVEIQVEQNFHFYRAYSGLNGASNRRSDGAYVFRPQVDEATPIADSANYTTYKGDLVEEIHQVFSDWTSQVIRVYKEESHVEFEWLIDTIPLTSGSGIEPVSRFVTDLLSDRLFYTDSNGRELLERRRDYRPSWNLTVTEPVSGNYYPVTSRILIRDSSQGHEFAVLNDRAQGGSSVKDGQIELMVRNFTVTERAEQIKYKSVIGLKNFTRLKVDDGFGVAEVLNDTEPARGHHYVVAGRVDGDNAPSLAALERGTAGLLPVRSSLGLPSNVHLLTLEPWKDQAVLLRLEHFLEKNEDPILSRDADVNIKHYSSLKQELLAPLTVLSVNETTLDGSQWLSEVDRLQWNVTVTEERTPTFQQINNFTITLSPMQIRTFINKKLSKLIKWYNDRFTTRAILYLWAGSPPLVRIRAPRAFTSPQTACGGEASSLVPVASLSLTASFRAASTSAASLLASASTGLNLLLEREVLLLEHLKASIYCGPHFIQTIPESLTCLINGNAHLLDGHLNCLQACLEHRLRLLLIHPRDLRLCLCCCSITLPGCAQSSHLLPHTI</sequence>
<dbReference type="SUPFAM" id="SSF88688">
    <property type="entry name" value="Families 57/38 glycoside transferase middle domain"/>
    <property type="match status" value="1"/>
</dbReference>
<dbReference type="FunFam" id="2.60.40.1180:FF:000018">
    <property type="entry name" value="Alpha-mannosidase"/>
    <property type="match status" value="1"/>
</dbReference>
<dbReference type="GO" id="GO:0006013">
    <property type="term" value="P:mannose metabolic process"/>
    <property type="evidence" value="ECO:0007669"/>
    <property type="project" value="InterPro"/>
</dbReference>
<keyword evidence="8" id="KW-1015">Disulfide bond</keyword>
<keyword evidence="4 11" id="KW-0479">Metal-binding</keyword>
<dbReference type="InterPro" id="IPR013780">
    <property type="entry name" value="Glyco_hydro_b"/>
</dbReference>
<keyword evidence="5" id="KW-0732">Signal</keyword>
<dbReference type="InterPro" id="IPR015341">
    <property type="entry name" value="Glyco_hydro_38_cen"/>
</dbReference>
<evidence type="ECO:0000256" key="2">
    <source>
        <dbReference type="ARBA" id="ARBA00009792"/>
    </source>
</evidence>
<dbReference type="EC" id="3.2.1.-" evidence="11"/>
<evidence type="ECO:0000256" key="1">
    <source>
        <dbReference type="ARBA" id="ARBA00000365"/>
    </source>
</evidence>
<dbReference type="SUPFAM" id="SSF88713">
    <property type="entry name" value="Glycoside hydrolase/deacetylase"/>
    <property type="match status" value="1"/>
</dbReference>
<dbReference type="GO" id="GO:0030246">
    <property type="term" value="F:carbohydrate binding"/>
    <property type="evidence" value="ECO:0007669"/>
    <property type="project" value="InterPro"/>
</dbReference>
<dbReference type="InterPro" id="IPR011013">
    <property type="entry name" value="Gal_mutarotase_sf_dom"/>
</dbReference>
<protein>
    <recommendedName>
        <fullName evidence="3 11">Alpha-mannosidase</fullName>
        <ecNumber evidence="11">3.2.1.-</ecNumber>
    </recommendedName>
</protein>
<evidence type="ECO:0000256" key="5">
    <source>
        <dbReference type="ARBA" id="ARBA00022729"/>
    </source>
</evidence>
<keyword evidence="7 11" id="KW-0862">Zinc</keyword>
<dbReference type="Gene3D" id="3.20.110.10">
    <property type="entry name" value="Glycoside hydrolase 38, N terminal domain"/>
    <property type="match status" value="1"/>
</dbReference>
<evidence type="ECO:0000313" key="13">
    <source>
        <dbReference type="EMBL" id="CAD7203987.1"/>
    </source>
</evidence>
<evidence type="ECO:0000256" key="11">
    <source>
        <dbReference type="RuleBase" id="RU361199"/>
    </source>
</evidence>
<organism evidence="13">
    <name type="scientific">Timema douglasi</name>
    <name type="common">Walking stick</name>
    <dbReference type="NCBI Taxonomy" id="61478"/>
    <lineage>
        <taxon>Eukaryota</taxon>
        <taxon>Metazoa</taxon>
        <taxon>Ecdysozoa</taxon>
        <taxon>Arthropoda</taxon>
        <taxon>Hexapoda</taxon>
        <taxon>Insecta</taxon>
        <taxon>Pterygota</taxon>
        <taxon>Neoptera</taxon>
        <taxon>Polyneoptera</taxon>
        <taxon>Phasmatodea</taxon>
        <taxon>Timematodea</taxon>
        <taxon>Timematoidea</taxon>
        <taxon>Timematidae</taxon>
        <taxon>Timema</taxon>
    </lineage>
</organism>
<comment type="cofactor">
    <cofactor evidence="11">
        <name>Zn(2+)</name>
        <dbReference type="ChEBI" id="CHEBI:29105"/>
    </cofactor>
    <text evidence="11">Binds 1 zinc ion per subunit.</text>
</comment>
<dbReference type="GO" id="GO:0005764">
    <property type="term" value="C:lysosome"/>
    <property type="evidence" value="ECO:0007669"/>
    <property type="project" value="TreeGrafter"/>
</dbReference>
<gene>
    <name evidence="13" type="ORF">TDIB3V08_LOCUS10150</name>
</gene>
<dbReference type="Gene3D" id="2.60.40.1180">
    <property type="entry name" value="Golgi alpha-mannosidase II"/>
    <property type="match status" value="1"/>
</dbReference>
<dbReference type="Pfam" id="PF09261">
    <property type="entry name" value="Alpha-mann_mid"/>
    <property type="match status" value="1"/>
</dbReference>
<dbReference type="InterPro" id="IPR041147">
    <property type="entry name" value="GH38_C"/>
</dbReference>
<comment type="catalytic activity">
    <reaction evidence="1">
        <text>Hydrolysis of terminal, non-reducing alpha-D-mannose residues in alpha-D-mannosides.</text>
        <dbReference type="EC" id="3.2.1.24"/>
    </reaction>
</comment>
<dbReference type="Gene3D" id="2.60.40.1360">
    <property type="match status" value="1"/>
</dbReference>
<dbReference type="Pfam" id="PF17677">
    <property type="entry name" value="Glyco_hydro38C2"/>
    <property type="match status" value="1"/>
</dbReference>
<dbReference type="Pfam" id="PF21260">
    <property type="entry name" value="Laman-like_dom"/>
    <property type="match status" value="1"/>
</dbReference>
<dbReference type="Pfam" id="PF01074">
    <property type="entry name" value="Glyco_hydro_38N"/>
    <property type="match status" value="1"/>
</dbReference>
<feature type="domain" description="Glycoside hydrolase family 38 central" evidence="12">
    <location>
        <begin position="96"/>
        <end position="171"/>
    </location>
</feature>
<dbReference type="SMART" id="SM00872">
    <property type="entry name" value="Alpha-mann_mid"/>
    <property type="match status" value="1"/>
</dbReference>
<keyword evidence="6 11" id="KW-0378">Hydrolase</keyword>
<evidence type="ECO:0000256" key="10">
    <source>
        <dbReference type="ARBA" id="ARBA00023295"/>
    </source>
</evidence>
<dbReference type="InterPro" id="IPR050843">
    <property type="entry name" value="Glycosyl_Hydrlase_38"/>
</dbReference>
<evidence type="ECO:0000256" key="4">
    <source>
        <dbReference type="ARBA" id="ARBA00022723"/>
    </source>
</evidence>
<name>A0A7R8VSQ9_TIMDO</name>
<keyword evidence="10 11" id="KW-0326">Glycosidase</keyword>
<dbReference type="GO" id="GO:0004559">
    <property type="term" value="F:alpha-mannosidase activity"/>
    <property type="evidence" value="ECO:0007669"/>
    <property type="project" value="UniProtKB-EC"/>
</dbReference>
<dbReference type="PANTHER" id="PTHR11607:SF3">
    <property type="entry name" value="LYSOSOMAL ALPHA-MANNOSIDASE"/>
    <property type="match status" value="1"/>
</dbReference>
<evidence type="ECO:0000256" key="3">
    <source>
        <dbReference type="ARBA" id="ARBA00012752"/>
    </source>
</evidence>
<dbReference type="InterPro" id="IPR011682">
    <property type="entry name" value="Glyco_hydro_38_C"/>
</dbReference>
<dbReference type="FunFam" id="2.70.98.30:FF:000003">
    <property type="entry name" value="Alpha-mannosidase"/>
    <property type="match status" value="1"/>
</dbReference>
<dbReference type="PANTHER" id="PTHR11607">
    <property type="entry name" value="ALPHA-MANNOSIDASE"/>
    <property type="match status" value="1"/>
</dbReference>
<comment type="similarity">
    <text evidence="2 11">Belongs to the glycosyl hydrolase 38 family.</text>
</comment>
<dbReference type="FunFam" id="1.20.1270.50:FF:000002">
    <property type="entry name" value="Alpha-mannosidase"/>
    <property type="match status" value="1"/>
</dbReference>
<dbReference type="InterPro" id="IPR011330">
    <property type="entry name" value="Glyco_hydro/deAcase_b/a-brl"/>
</dbReference>
<reference evidence="13" key="1">
    <citation type="submission" date="2020-11" db="EMBL/GenBank/DDBJ databases">
        <authorList>
            <person name="Tran Van P."/>
        </authorList>
    </citation>
    <scope>NUCLEOTIDE SEQUENCE</scope>
</reference>
<dbReference type="Gene3D" id="2.70.98.30">
    <property type="entry name" value="Golgi alpha-mannosidase II, domain 4"/>
    <property type="match status" value="1"/>
</dbReference>